<dbReference type="PANTHER" id="PTHR30345">
    <property type="entry name" value="RIBOSE-5-PHOSPHATE ISOMERASE B"/>
    <property type="match status" value="1"/>
</dbReference>
<dbReference type="Gene3D" id="3.40.1400.10">
    <property type="entry name" value="Sugar-phosphate isomerase, RpiB/LacA/LacB"/>
    <property type="match status" value="1"/>
</dbReference>
<dbReference type="NCBIfam" id="NF004051">
    <property type="entry name" value="PRK05571.1"/>
    <property type="match status" value="1"/>
</dbReference>
<keyword evidence="2 3" id="KW-0413">Isomerase</keyword>
<dbReference type="EMBL" id="BMIK01000003">
    <property type="protein sequence ID" value="GGC24588.1"/>
    <property type="molecule type" value="Genomic_DNA"/>
</dbReference>
<keyword evidence="4" id="KW-1185">Reference proteome</keyword>
<protein>
    <submittedName>
        <fullName evidence="3">Ribose 5-phosphate isomerase B</fullName>
    </submittedName>
</protein>
<dbReference type="Proteomes" id="UP000597338">
    <property type="component" value="Unassembled WGS sequence"/>
</dbReference>
<dbReference type="NCBIfam" id="TIGR00689">
    <property type="entry name" value="rpiB_lacA_lacB"/>
    <property type="match status" value="1"/>
</dbReference>
<dbReference type="InterPro" id="IPR003500">
    <property type="entry name" value="RpiB_LacA_LacB"/>
</dbReference>
<dbReference type="Pfam" id="PF02502">
    <property type="entry name" value="LacAB_rpiB"/>
    <property type="match status" value="1"/>
</dbReference>
<comment type="similarity">
    <text evidence="1">Belongs to the LacAB/RpiB family.</text>
</comment>
<evidence type="ECO:0000313" key="4">
    <source>
        <dbReference type="Proteomes" id="UP000597338"/>
    </source>
</evidence>
<dbReference type="PIRSF" id="PIRSF005384">
    <property type="entry name" value="RpiB_LacA_B"/>
    <property type="match status" value="1"/>
</dbReference>
<name>A0ABQ1LN29_9SPHI</name>
<comment type="caution">
    <text evidence="3">The sequence shown here is derived from an EMBL/GenBank/DDBJ whole genome shotgun (WGS) entry which is preliminary data.</text>
</comment>
<dbReference type="InterPro" id="IPR004785">
    <property type="entry name" value="RpiB"/>
</dbReference>
<dbReference type="PANTHER" id="PTHR30345:SF0">
    <property type="entry name" value="DNA DAMAGE-REPAIR_TOLERATION PROTEIN DRT102"/>
    <property type="match status" value="1"/>
</dbReference>
<dbReference type="SUPFAM" id="SSF89623">
    <property type="entry name" value="Ribose/Galactose isomerase RpiB/AlsB"/>
    <property type="match status" value="1"/>
</dbReference>
<organism evidence="3 4">
    <name type="scientific">Parapedobacter defluvii</name>
    <dbReference type="NCBI Taxonomy" id="2045106"/>
    <lineage>
        <taxon>Bacteria</taxon>
        <taxon>Pseudomonadati</taxon>
        <taxon>Bacteroidota</taxon>
        <taxon>Sphingobacteriia</taxon>
        <taxon>Sphingobacteriales</taxon>
        <taxon>Sphingobacteriaceae</taxon>
        <taxon>Parapedobacter</taxon>
    </lineage>
</organism>
<proteinExistence type="inferred from homology"/>
<dbReference type="NCBIfam" id="TIGR01120">
    <property type="entry name" value="rpiB"/>
    <property type="match status" value="1"/>
</dbReference>
<dbReference type="GO" id="GO:0016853">
    <property type="term" value="F:isomerase activity"/>
    <property type="evidence" value="ECO:0007669"/>
    <property type="project" value="UniProtKB-KW"/>
</dbReference>
<dbReference type="RefSeq" id="WP_188749248.1">
    <property type="nucleotide sequence ID" value="NZ_BMIK01000003.1"/>
</dbReference>
<dbReference type="InterPro" id="IPR036569">
    <property type="entry name" value="RpiB_LacA_LacB_sf"/>
</dbReference>
<evidence type="ECO:0000256" key="1">
    <source>
        <dbReference type="ARBA" id="ARBA00008754"/>
    </source>
</evidence>
<gene>
    <name evidence="3" type="primary">rpiB</name>
    <name evidence="3" type="ORF">GCM10011386_15690</name>
</gene>
<evidence type="ECO:0000256" key="2">
    <source>
        <dbReference type="ARBA" id="ARBA00023235"/>
    </source>
</evidence>
<reference evidence="4" key="1">
    <citation type="journal article" date="2019" name="Int. J. Syst. Evol. Microbiol.">
        <title>The Global Catalogue of Microorganisms (GCM) 10K type strain sequencing project: providing services to taxonomists for standard genome sequencing and annotation.</title>
        <authorList>
            <consortium name="The Broad Institute Genomics Platform"/>
            <consortium name="The Broad Institute Genome Sequencing Center for Infectious Disease"/>
            <person name="Wu L."/>
            <person name="Ma J."/>
        </authorList>
    </citation>
    <scope>NUCLEOTIDE SEQUENCE [LARGE SCALE GENOMIC DNA]</scope>
    <source>
        <strain evidence="4">CGMCC 1.15342</strain>
    </source>
</reference>
<evidence type="ECO:0000313" key="3">
    <source>
        <dbReference type="EMBL" id="GGC24588.1"/>
    </source>
</evidence>
<accession>A0ABQ1LN29</accession>
<sequence length="146" mass="15471">MLTKRTIAIGGDHAGFGYKSALVQFLTDAGYSVKDFGTDTADSVDYPDFAHPVAAAVESGDFERGILVCGSANGVAITANKHAGIRAAICWLEELASLARKHNDANIICIPARFIDIDLAKAIVNTFLNTGFEGGRHANRVSKISC</sequence>